<evidence type="ECO:0000313" key="3">
    <source>
        <dbReference type="Proteomes" id="UP001605036"/>
    </source>
</evidence>
<reference evidence="2 3" key="1">
    <citation type="submission" date="2024-09" db="EMBL/GenBank/DDBJ databases">
        <title>Chromosome-scale assembly of Riccia fluitans.</title>
        <authorList>
            <person name="Paukszto L."/>
            <person name="Sawicki J."/>
            <person name="Karawczyk K."/>
            <person name="Piernik-Szablinska J."/>
            <person name="Szczecinska M."/>
            <person name="Mazdziarz M."/>
        </authorList>
    </citation>
    <scope>NUCLEOTIDE SEQUENCE [LARGE SCALE GENOMIC DNA]</scope>
    <source>
        <strain evidence="2">Rf_01</strain>
        <tissue evidence="2">Aerial parts of the thallus</tissue>
    </source>
</reference>
<comment type="caution">
    <text evidence="2">The sequence shown here is derived from an EMBL/GenBank/DDBJ whole genome shotgun (WGS) entry which is preliminary data.</text>
</comment>
<organism evidence="2 3">
    <name type="scientific">Riccia fluitans</name>
    <dbReference type="NCBI Taxonomy" id="41844"/>
    <lineage>
        <taxon>Eukaryota</taxon>
        <taxon>Viridiplantae</taxon>
        <taxon>Streptophyta</taxon>
        <taxon>Embryophyta</taxon>
        <taxon>Marchantiophyta</taxon>
        <taxon>Marchantiopsida</taxon>
        <taxon>Marchantiidae</taxon>
        <taxon>Marchantiales</taxon>
        <taxon>Ricciaceae</taxon>
        <taxon>Riccia</taxon>
    </lineage>
</organism>
<feature type="compositionally biased region" description="Low complexity" evidence="1">
    <location>
        <begin position="233"/>
        <end position="242"/>
    </location>
</feature>
<evidence type="ECO:0008006" key="4">
    <source>
        <dbReference type="Google" id="ProtNLM"/>
    </source>
</evidence>
<evidence type="ECO:0000256" key="1">
    <source>
        <dbReference type="SAM" id="MobiDB-lite"/>
    </source>
</evidence>
<feature type="region of interest" description="Disordered" evidence="1">
    <location>
        <begin position="614"/>
        <end position="639"/>
    </location>
</feature>
<proteinExistence type="predicted"/>
<protein>
    <recommendedName>
        <fullName evidence="4">Peptidase A2 domain-containing protein</fullName>
    </recommendedName>
</protein>
<keyword evidence="3" id="KW-1185">Reference proteome</keyword>
<accession>A0ABD1ZAP7</accession>
<gene>
    <name evidence="2" type="ORF">R1flu_012056</name>
</gene>
<dbReference type="EMBL" id="JBHFFA010000002">
    <property type="protein sequence ID" value="KAL2644469.1"/>
    <property type="molecule type" value="Genomic_DNA"/>
</dbReference>
<dbReference type="AlphaFoldDB" id="A0ABD1ZAP7"/>
<dbReference type="InterPro" id="IPR021109">
    <property type="entry name" value="Peptidase_aspartic_dom_sf"/>
</dbReference>
<feature type="region of interest" description="Disordered" evidence="1">
    <location>
        <begin position="221"/>
        <end position="252"/>
    </location>
</feature>
<sequence length="639" mass="72267">MEKMSGENSSMGRVEESELFKAFALFMKQHQVGAKKQLSTKALQAIVYRYDEFDGRNITKYLKIYNREMKINRVPEQEMIESFELAVVPELRSQVQRIREAYGTTWEAYKTALKEEFFDDDADRVTKRSFLEWVEQQPGKGMMPNELLREFEARFSQLSPSERLTLDLRKTELFLQAADDTLEDKLLLLLADRDAEGGIATDWKKVEEAIALLTKQRRGKAKVAPTKAAQDAPSTSTGPSPSNGDRRGGGEMGDAKDLVIDELVKDRVVFFKDGRIHLIETGLQIGTNFGKGGMKSVCRGFCFFGQTGGNRGREEEEGFGGKTSGRSSKKEVYRRVDFDIPVDSSSSGASKATAMEEDVVLKGKTKGTMEKGKGPSYKLVSEIENTTNLKEVLEGRILDAKIEFILKEALGIAKRDFHELIIDIIKRKRHMTAEAVALHVAECKEEEEGDEDEEVAYAFEAKTAKEDEEVEMNPGYFSNPYWARATGETKVQLEGVKDYVSALVDHGSEINIMSKAVYEKGRWPIDTEHGWVLRTANNTKGELHGACLAVRIRIEDVEEEQNFFVQNNAPYPLILGQPFITSMRMETKVMNDGSHYARIRSQDGKRSVQFVTVKSDHERNRESLRDESLPRVMRDSRGF</sequence>
<name>A0ABD1ZAP7_9MARC</name>
<dbReference type="Gene3D" id="2.40.70.10">
    <property type="entry name" value="Acid Proteases"/>
    <property type="match status" value="1"/>
</dbReference>
<evidence type="ECO:0000313" key="2">
    <source>
        <dbReference type="EMBL" id="KAL2644469.1"/>
    </source>
</evidence>
<dbReference type="CDD" id="cd00303">
    <property type="entry name" value="retropepsin_like"/>
    <property type="match status" value="1"/>
</dbReference>
<dbReference type="Proteomes" id="UP001605036">
    <property type="component" value="Unassembled WGS sequence"/>
</dbReference>